<gene>
    <name evidence="2" type="ORF">SAMN04489757_11655</name>
</gene>
<keyword evidence="1" id="KW-0472">Membrane</keyword>
<keyword evidence="1" id="KW-0812">Transmembrane</keyword>
<evidence type="ECO:0000256" key="1">
    <source>
        <dbReference type="SAM" id="Phobius"/>
    </source>
</evidence>
<feature type="transmembrane region" description="Helical" evidence="1">
    <location>
        <begin position="6"/>
        <end position="26"/>
    </location>
</feature>
<protein>
    <submittedName>
        <fullName evidence="2">Uncharacterized protein</fullName>
    </submittedName>
</protein>
<dbReference type="AlphaFoldDB" id="A0A1I5FXM2"/>
<proteinExistence type="predicted"/>
<dbReference type="STRING" id="1527.SAMN04489757_11655"/>
<dbReference type="Proteomes" id="UP000198806">
    <property type="component" value="Unassembled WGS sequence"/>
</dbReference>
<keyword evidence="3" id="KW-1185">Reference proteome</keyword>
<accession>A0A1I5FXM2</accession>
<reference evidence="2 3" key="1">
    <citation type="submission" date="2016-10" db="EMBL/GenBank/DDBJ databases">
        <authorList>
            <person name="de Groot N.N."/>
        </authorList>
    </citation>
    <scope>NUCLEOTIDE SEQUENCE [LARGE SCALE GENOMIC DNA]</scope>
    <source>
        <strain evidence="2 3">DSM 1283</strain>
    </source>
</reference>
<keyword evidence="1" id="KW-1133">Transmembrane helix</keyword>
<name>A0A1I5FXM2_9FIRM</name>
<sequence>MKKLRITVYVCGSLFSVHIVIIIYVGRYFSMGTGPLTTVLIT</sequence>
<dbReference type="EMBL" id="FOWD01000016">
    <property type="protein sequence ID" value="SFO28544.1"/>
    <property type="molecule type" value="Genomic_DNA"/>
</dbReference>
<evidence type="ECO:0000313" key="3">
    <source>
        <dbReference type="Proteomes" id="UP000198806"/>
    </source>
</evidence>
<evidence type="ECO:0000313" key="2">
    <source>
        <dbReference type="EMBL" id="SFO28544.1"/>
    </source>
</evidence>
<organism evidence="2 3">
    <name type="scientific">Anaerocolumna aminovalerica</name>
    <dbReference type="NCBI Taxonomy" id="1527"/>
    <lineage>
        <taxon>Bacteria</taxon>
        <taxon>Bacillati</taxon>
        <taxon>Bacillota</taxon>
        <taxon>Clostridia</taxon>
        <taxon>Lachnospirales</taxon>
        <taxon>Lachnospiraceae</taxon>
        <taxon>Anaerocolumna</taxon>
    </lineage>
</organism>